<accession>A0A9P0YKQ9</accession>
<evidence type="ECO:0000313" key="2">
    <source>
        <dbReference type="EMBL" id="CAH9065379.1"/>
    </source>
</evidence>
<protein>
    <submittedName>
        <fullName evidence="2">Uncharacterized protein</fullName>
    </submittedName>
</protein>
<dbReference type="OrthoDB" id="1321921at2759"/>
<feature type="compositionally biased region" description="Polar residues" evidence="1">
    <location>
        <begin position="29"/>
        <end position="38"/>
    </location>
</feature>
<evidence type="ECO:0000256" key="1">
    <source>
        <dbReference type="SAM" id="MobiDB-lite"/>
    </source>
</evidence>
<organism evidence="2 3">
    <name type="scientific">Cuscuta europaea</name>
    <name type="common">European dodder</name>
    <dbReference type="NCBI Taxonomy" id="41803"/>
    <lineage>
        <taxon>Eukaryota</taxon>
        <taxon>Viridiplantae</taxon>
        <taxon>Streptophyta</taxon>
        <taxon>Embryophyta</taxon>
        <taxon>Tracheophyta</taxon>
        <taxon>Spermatophyta</taxon>
        <taxon>Magnoliopsida</taxon>
        <taxon>eudicotyledons</taxon>
        <taxon>Gunneridae</taxon>
        <taxon>Pentapetalae</taxon>
        <taxon>asterids</taxon>
        <taxon>lamiids</taxon>
        <taxon>Solanales</taxon>
        <taxon>Convolvulaceae</taxon>
        <taxon>Cuscuteae</taxon>
        <taxon>Cuscuta</taxon>
        <taxon>Cuscuta subgen. Cuscuta</taxon>
    </lineage>
</organism>
<comment type="caution">
    <text evidence="2">The sequence shown here is derived from an EMBL/GenBank/DDBJ whole genome shotgun (WGS) entry which is preliminary data.</text>
</comment>
<feature type="region of interest" description="Disordered" evidence="1">
    <location>
        <begin position="357"/>
        <end position="388"/>
    </location>
</feature>
<dbReference type="AlphaFoldDB" id="A0A9P0YKQ9"/>
<sequence>MLSQPLCQDDSDSQHSRSTPGSEVRPLFMSTTEVQPVQNDPLMKPNSTQQPISHSQQQPLEYTWAPSDNERMVSTLHALFANRYRANFSNLRIAAQDKFIDYAKGQDLDCTLVMPFRPEFESPDIWHDLCILGKLKHNHIAILGEGEVPVMTMGRRSKSRRLDGMESRETQERNSHAEALMARNAELRIEFEVLMTMQHDFKTQISNIWSALVSMGVVNPSMSPSQIFVVGGSSSQNQPSSTSATNVQAATTSAANVQAATTSAANVQAATTSAANVQAATTSAANVQAATTSAANVQAATTSAANVQAATTSAANVQAATTSAANVQAATTSAANVQAATTSAANVQAATTSAANVQAATTSATNVQAATTSATDVGVPTYDDDKPV</sequence>
<feature type="region of interest" description="Disordered" evidence="1">
    <location>
        <begin position="1"/>
        <end position="57"/>
    </location>
</feature>
<gene>
    <name evidence="2" type="ORF">CEURO_LOCUS2212</name>
</gene>
<dbReference type="Gene3D" id="2.160.20.80">
    <property type="entry name" value="E3 ubiquitin-protein ligase SopA"/>
    <property type="match status" value="1"/>
</dbReference>
<feature type="compositionally biased region" description="Polar residues" evidence="1">
    <location>
        <begin position="45"/>
        <end position="57"/>
    </location>
</feature>
<feature type="compositionally biased region" description="Basic and acidic residues" evidence="1">
    <location>
        <begin position="160"/>
        <end position="176"/>
    </location>
</feature>
<feature type="region of interest" description="Disordered" evidence="1">
    <location>
        <begin position="155"/>
        <end position="176"/>
    </location>
</feature>
<dbReference type="Proteomes" id="UP001152484">
    <property type="component" value="Unassembled WGS sequence"/>
</dbReference>
<dbReference type="EMBL" id="CAMAPE010000005">
    <property type="protein sequence ID" value="CAH9065379.1"/>
    <property type="molecule type" value="Genomic_DNA"/>
</dbReference>
<evidence type="ECO:0000313" key="3">
    <source>
        <dbReference type="Proteomes" id="UP001152484"/>
    </source>
</evidence>
<name>A0A9P0YKQ9_CUSEU</name>
<reference evidence="2" key="1">
    <citation type="submission" date="2022-07" db="EMBL/GenBank/DDBJ databases">
        <authorList>
            <person name="Macas J."/>
            <person name="Novak P."/>
            <person name="Neumann P."/>
        </authorList>
    </citation>
    <scope>NUCLEOTIDE SEQUENCE</scope>
</reference>
<keyword evidence="3" id="KW-1185">Reference proteome</keyword>
<proteinExistence type="predicted"/>
<feature type="compositionally biased region" description="Low complexity" evidence="1">
    <location>
        <begin position="357"/>
        <end position="375"/>
    </location>
</feature>